<keyword evidence="1" id="KW-1133">Transmembrane helix</keyword>
<keyword evidence="1" id="KW-0812">Transmembrane</keyword>
<dbReference type="RefSeq" id="WP_028461937.1">
    <property type="nucleotide sequence ID" value="NZ_FSRO01000001.1"/>
</dbReference>
<feature type="transmembrane region" description="Helical" evidence="1">
    <location>
        <begin position="6"/>
        <end position="24"/>
    </location>
</feature>
<evidence type="ECO:0000313" key="2">
    <source>
        <dbReference type="EMBL" id="SIO31990.1"/>
    </source>
</evidence>
<evidence type="ECO:0000256" key="1">
    <source>
        <dbReference type="SAM" id="Phobius"/>
    </source>
</evidence>
<organism evidence="2 3">
    <name type="scientific">Nitrosomonas cryotolerans ATCC 49181</name>
    <dbReference type="NCBI Taxonomy" id="1131553"/>
    <lineage>
        <taxon>Bacteria</taxon>
        <taxon>Pseudomonadati</taxon>
        <taxon>Pseudomonadota</taxon>
        <taxon>Betaproteobacteria</taxon>
        <taxon>Nitrosomonadales</taxon>
        <taxon>Nitrosomonadaceae</taxon>
        <taxon>Nitrosomonas</taxon>
    </lineage>
</organism>
<dbReference type="NCBIfam" id="NF033233">
    <property type="entry name" value="twin_helix"/>
    <property type="match status" value="1"/>
</dbReference>
<evidence type="ECO:0008006" key="4">
    <source>
        <dbReference type="Google" id="ProtNLM"/>
    </source>
</evidence>
<dbReference type="InterPro" id="IPR021313">
    <property type="entry name" value="DUF2909"/>
</dbReference>
<dbReference type="Pfam" id="PF11137">
    <property type="entry name" value="DUF2909"/>
    <property type="match status" value="1"/>
</dbReference>
<keyword evidence="3" id="KW-1185">Reference proteome</keyword>
<protein>
    <recommendedName>
        <fullName evidence="4">Twin transmembrane helix small protein</fullName>
    </recommendedName>
</protein>
<dbReference type="AlphaFoldDB" id="A0A1N6IIW5"/>
<keyword evidence="1" id="KW-0472">Membrane</keyword>
<dbReference type="Proteomes" id="UP000185062">
    <property type="component" value="Unassembled WGS sequence"/>
</dbReference>
<feature type="transmembrane region" description="Helical" evidence="1">
    <location>
        <begin position="36"/>
        <end position="57"/>
    </location>
</feature>
<reference evidence="2 3" key="1">
    <citation type="submission" date="2016-12" db="EMBL/GenBank/DDBJ databases">
        <authorList>
            <person name="Song W.-J."/>
            <person name="Kurnit D.M."/>
        </authorList>
    </citation>
    <scope>NUCLEOTIDE SEQUENCE [LARGE SCALE GENOMIC DNA]</scope>
    <source>
        <strain evidence="2 3">ATCC 49181</strain>
    </source>
</reference>
<proteinExistence type="predicted"/>
<evidence type="ECO:0000313" key="3">
    <source>
        <dbReference type="Proteomes" id="UP000185062"/>
    </source>
</evidence>
<accession>A0A1N6IIW5</accession>
<dbReference type="EMBL" id="FSRO01000001">
    <property type="protein sequence ID" value="SIO31990.1"/>
    <property type="molecule type" value="Genomic_DNA"/>
</dbReference>
<sequence>MKIFAVVLFLFILYSLGSALYYMFKDKGQSTRMVKSLSIRITLSLILFVIMMVSARLDMLSS</sequence>
<gene>
    <name evidence="2" type="ORF">SAMN02743940_1849</name>
</gene>
<name>A0A1N6IIW5_9PROT</name>